<sequence>MSAVAFSRLNFLYQAIEELVSSGIKGKLALIHSYCKSFAQIAEKKVLRLDPTIRRRICKKCVILLIPGVTAIVRHRSKRQKHKVVTCQLCGTMRKYYDLSGKSFSIESNTATGNG</sequence>
<reference evidence="5" key="1">
    <citation type="submission" date="2020-06" db="EMBL/GenBank/DDBJ databases">
        <title>Draft genome of Bugula neritina, a colonial animal packing powerful symbionts and potential medicines.</title>
        <authorList>
            <person name="Rayko M."/>
        </authorList>
    </citation>
    <scope>NUCLEOTIDE SEQUENCE [LARGE SCALE GENOMIC DNA]</scope>
    <source>
        <strain evidence="5">Kwan_BN1</strain>
    </source>
</reference>
<evidence type="ECO:0000313" key="5">
    <source>
        <dbReference type="EMBL" id="KAF6022512.1"/>
    </source>
</evidence>
<comment type="similarity">
    <text evidence="4">Belongs to the eukaryotic/archaeal RNase P protein component 4 family.</text>
</comment>
<gene>
    <name evidence="5" type="ORF">EB796_019186</name>
</gene>
<dbReference type="EMBL" id="VXIV02002843">
    <property type="protein sequence ID" value="KAF6022512.1"/>
    <property type="molecule type" value="Genomic_DNA"/>
</dbReference>
<dbReference type="Pfam" id="PF04032">
    <property type="entry name" value="Rpr2"/>
    <property type="match status" value="1"/>
</dbReference>
<evidence type="ECO:0000256" key="2">
    <source>
        <dbReference type="ARBA" id="ARBA00022723"/>
    </source>
</evidence>
<dbReference type="GO" id="GO:0046872">
    <property type="term" value="F:metal ion binding"/>
    <property type="evidence" value="ECO:0007669"/>
    <property type="project" value="UniProtKB-KW"/>
</dbReference>
<keyword evidence="2" id="KW-0479">Metal-binding</keyword>
<comment type="caution">
    <text evidence="5">The sequence shown here is derived from an EMBL/GenBank/DDBJ whole genome shotgun (WGS) entry which is preliminary data.</text>
</comment>
<evidence type="ECO:0000256" key="4">
    <source>
        <dbReference type="ARBA" id="ARBA00038402"/>
    </source>
</evidence>
<dbReference type="Proteomes" id="UP000593567">
    <property type="component" value="Unassembled WGS sequence"/>
</dbReference>
<evidence type="ECO:0000256" key="3">
    <source>
        <dbReference type="ARBA" id="ARBA00022833"/>
    </source>
</evidence>
<keyword evidence="6" id="KW-1185">Reference proteome</keyword>
<dbReference type="Gene3D" id="6.20.50.20">
    <property type="match status" value="1"/>
</dbReference>
<proteinExistence type="inferred from homology"/>
<evidence type="ECO:0000313" key="6">
    <source>
        <dbReference type="Proteomes" id="UP000593567"/>
    </source>
</evidence>
<keyword evidence="1" id="KW-0819">tRNA processing</keyword>
<evidence type="ECO:0000256" key="1">
    <source>
        <dbReference type="ARBA" id="ARBA00022694"/>
    </source>
</evidence>
<dbReference type="PANTHER" id="PTHR14742">
    <property type="entry name" value="RIBONUCLEASE P SUBUNIT P21"/>
    <property type="match status" value="1"/>
</dbReference>
<organism evidence="5 6">
    <name type="scientific">Bugula neritina</name>
    <name type="common">Brown bryozoan</name>
    <name type="synonym">Sertularia neritina</name>
    <dbReference type="NCBI Taxonomy" id="10212"/>
    <lineage>
        <taxon>Eukaryota</taxon>
        <taxon>Metazoa</taxon>
        <taxon>Spiralia</taxon>
        <taxon>Lophotrochozoa</taxon>
        <taxon>Bryozoa</taxon>
        <taxon>Gymnolaemata</taxon>
        <taxon>Cheilostomatida</taxon>
        <taxon>Flustrina</taxon>
        <taxon>Buguloidea</taxon>
        <taxon>Bugulidae</taxon>
        <taxon>Bugula</taxon>
    </lineage>
</organism>
<name>A0A7J7J8H2_BUGNE</name>
<dbReference type="InterPro" id="IPR007175">
    <property type="entry name" value="Rpr2/Snm1/Rpp21"/>
</dbReference>
<protein>
    <submittedName>
        <fullName evidence="5">RPP21</fullName>
    </submittedName>
</protein>
<keyword evidence="3" id="KW-0862">Zinc</keyword>
<accession>A0A7J7J8H2</accession>
<dbReference type="OrthoDB" id="128536at2759"/>
<dbReference type="AlphaFoldDB" id="A0A7J7J8H2"/>
<dbReference type="GO" id="GO:0005655">
    <property type="term" value="C:nucleolar ribonuclease P complex"/>
    <property type="evidence" value="ECO:0007669"/>
    <property type="project" value="TreeGrafter"/>
</dbReference>
<dbReference type="PANTHER" id="PTHR14742:SF0">
    <property type="entry name" value="RIBONUCLEASE P PROTEIN SUBUNIT P21"/>
    <property type="match status" value="1"/>
</dbReference>
<dbReference type="GO" id="GO:0008033">
    <property type="term" value="P:tRNA processing"/>
    <property type="evidence" value="ECO:0007669"/>
    <property type="project" value="UniProtKB-KW"/>
</dbReference>